<keyword evidence="2" id="KW-1185">Reference proteome</keyword>
<accession>A0AAD2GQZ7</accession>
<evidence type="ECO:0000313" key="2">
    <source>
        <dbReference type="Proteomes" id="UP001295794"/>
    </source>
</evidence>
<comment type="caution">
    <text evidence="1">The sequence shown here is derived from an EMBL/GenBank/DDBJ whole genome shotgun (WGS) entry which is preliminary data.</text>
</comment>
<evidence type="ECO:0000313" key="1">
    <source>
        <dbReference type="EMBL" id="CAK5262116.1"/>
    </source>
</evidence>
<name>A0AAD2GQZ7_9AGAR</name>
<sequence>NPPYRSNTWWHCNLKIRLRPMTRNMHSRDRMPVPEADVFSSPVPSREFGVEQPELGLSGQATALDDSVLGEVGIRRQHGPVLGDLHWNGPIESAD</sequence>
<dbReference type="AlphaFoldDB" id="A0AAD2GQZ7"/>
<protein>
    <submittedName>
        <fullName evidence="1">Uncharacterized protein</fullName>
    </submittedName>
</protein>
<gene>
    <name evidence="1" type="ORF">MYCIT1_LOCUS593</name>
</gene>
<organism evidence="1 2">
    <name type="scientific">Mycena citricolor</name>
    <dbReference type="NCBI Taxonomy" id="2018698"/>
    <lineage>
        <taxon>Eukaryota</taxon>
        <taxon>Fungi</taxon>
        <taxon>Dikarya</taxon>
        <taxon>Basidiomycota</taxon>
        <taxon>Agaricomycotina</taxon>
        <taxon>Agaricomycetes</taxon>
        <taxon>Agaricomycetidae</taxon>
        <taxon>Agaricales</taxon>
        <taxon>Marasmiineae</taxon>
        <taxon>Mycenaceae</taxon>
        <taxon>Mycena</taxon>
    </lineage>
</organism>
<dbReference type="EMBL" id="CAVNYO010000009">
    <property type="protein sequence ID" value="CAK5262116.1"/>
    <property type="molecule type" value="Genomic_DNA"/>
</dbReference>
<feature type="non-terminal residue" evidence="1">
    <location>
        <position position="1"/>
    </location>
</feature>
<feature type="non-terminal residue" evidence="1">
    <location>
        <position position="95"/>
    </location>
</feature>
<proteinExistence type="predicted"/>
<reference evidence="1" key="1">
    <citation type="submission" date="2023-11" db="EMBL/GenBank/DDBJ databases">
        <authorList>
            <person name="De Vega J J."/>
            <person name="De Vega J J."/>
        </authorList>
    </citation>
    <scope>NUCLEOTIDE SEQUENCE</scope>
</reference>
<dbReference type="Proteomes" id="UP001295794">
    <property type="component" value="Unassembled WGS sequence"/>
</dbReference>